<evidence type="ECO:0000256" key="1">
    <source>
        <dbReference type="SAM" id="MobiDB-lite"/>
    </source>
</evidence>
<keyword evidence="2" id="KW-0812">Transmembrane</keyword>
<dbReference type="EMBL" id="ML987195">
    <property type="protein sequence ID" value="KAF2249006.1"/>
    <property type="molecule type" value="Genomic_DNA"/>
</dbReference>
<keyword evidence="2" id="KW-0472">Membrane</keyword>
<dbReference type="PANTHER" id="PTHR34502">
    <property type="entry name" value="DUF6594 DOMAIN-CONTAINING PROTEIN-RELATED"/>
    <property type="match status" value="1"/>
</dbReference>
<accession>A0A6A6IF27</accession>
<organism evidence="4 5">
    <name type="scientific">Trematosphaeria pertusa</name>
    <dbReference type="NCBI Taxonomy" id="390896"/>
    <lineage>
        <taxon>Eukaryota</taxon>
        <taxon>Fungi</taxon>
        <taxon>Dikarya</taxon>
        <taxon>Ascomycota</taxon>
        <taxon>Pezizomycotina</taxon>
        <taxon>Dothideomycetes</taxon>
        <taxon>Pleosporomycetidae</taxon>
        <taxon>Pleosporales</taxon>
        <taxon>Massarineae</taxon>
        <taxon>Trematosphaeriaceae</taxon>
        <taxon>Trematosphaeria</taxon>
    </lineage>
</organism>
<dbReference type="OrthoDB" id="3533814at2759"/>
<feature type="region of interest" description="Disordered" evidence="1">
    <location>
        <begin position="1"/>
        <end position="31"/>
    </location>
</feature>
<keyword evidence="2" id="KW-1133">Transmembrane helix</keyword>
<dbReference type="RefSeq" id="XP_033684010.1">
    <property type="nucleotide sequence ID" value="XM_033821904.1"/>
</dbReference>
<dbReference type="PANTHER" id="PTHR34502:SF4">
    <property type="entry name" value="DUF6594 DOMAIN-CONTAINING PROTEIN"/>
    <property type="match status" value="1"/>
</dbReference>
<gene>
    <name evidence="4" type="ORF">BU26DRAFT_310037</name>
</gene>
<evidence type="ECO:0000256" key="2">
    <source>
        <dbReference type="SAM" id="Phobius"/>
    </source>
</evidence>
<proteinExistence type="predicted"/>
<dbReference type="AlphaFoldDB" id="A0A6A6IF27"/>
<sequence>MSVRSRSKGSASRPSRSLPLQEDGKSSPSAMRARIIQGPEDLVAVAPTPDDDRLSRLLRATCGRCLQVYSTPPCNQFANNTVWERKRKPSQLHSDIYDFPARRVQILNYSVSAVFCAVLLVGAMACLRAISERSRGLGVGMVALSAFLFAAFVALFTDARRSEVFVGSAAYAEALVVYVSAGVRGTKQTQEGTQSGGVT</sequence>
<feature type="transmembrane region" description="Helical" evidence="2">
    <location>
        <begin position="106"/>
        <end position="130"/>
    </location>
</feature>
<dbReference type="GeneID" id="54575234"/>
<dbReference type="InterPro" id="IPR046529">
    <property type="entry name" value="DUF6594"/>
</dbReference>
<dbReference type="Proteomes" id="UP000800094">
    <property type="component" value="Unassembled WGS sequence"/>
</dbReference>
<keyword evidence="5" id="KW-1185">Reference proteome</keyword>
<evidence type="ECO:0000259" key="3">
    <source>
        <dbReference type="Pfam" id="PF20237"/>
    </source>
</evidence>
<feature type="domain" description="DUF6594" evidence="3">
    <location>
        <begin position="34"/>
        <end position="176"/>
    </location>
</feature>
<reference evidence="4" key="1">
    <citation type="journal article" date="2020" name="Stud. Mycol.">
        <title>101 Dothideomycetes genomes: a test case for predicting lifestyles and emergence of pathogens.</title>
        <authorList>
            <person name="Haridas S."/>
            <person name="Albert R."/>
            <person name="Binder M."/>
            <person name="Bloem J."/>
            <person name="Labutti K."/>
            <person name="Salamov A."/>
            <person name="Andreopoulos B."/>
            <person name="Baker S."/>
            <person name="Barry K."/>
            <person name="Bills G."/>
            <person name="Bluhm B."/>
            <person name="Cannon C."/>
            <person name="Castanera R."/>
            <person name="Culley D."/>
            <person name="Daum C."/>
            <person name="Ezra D."/>
            <person name="Gonzalez J."/>
            <person name="Henrissat B."/>
            <person name="Kuo A."/>
            <person name="Liang C."/>
            <person name="Lipzen A."/>
            <person name="Lutzoni F."/>
            <person name="Magnuson J."/>
            <person name="Mondo S."/>
            <person name="Nolan M."/>
            <person name="Ohm R."/>
            <person name="Pangilinan J."/>
            <person name="Park H.-J."/>
            <person name="Ramirez L."/>
            <person name="Alfaro M."/>
            <person name="Sun H."/>
            <person name="Tritt A."/>
            <person name="Yoshinaga Y."/>
            <person name="Zwiers L.-H."/>
            <person name="Turgeon B."/>
            <person name="Goodwin S."/>
            <person name="Spatafora J."/>
            <person name="Crous P."/>
            <person name="Grigoriev I."/>
        </authorList>
    </citation>
    <scope>NUCLEOTIDE SEQUENCE</scope>
    <source>
        <strain evidence="4">CBS 122368</strain>
    </source>
</reference>
<evidence type="ECO:0000313" key="4">
    <source>
        <dbReference type="EMBL" id="KAF2249006.1"/>
    </source>
</evidence>
<feature type="transmembrane region" description="Helical" evidence="2">
    <location>
        <begin position="136"/>
        <end position="156"/>
    </location>
</feature>
<dbReference type="Pfam" id="PF20237">
    <property type="entry name" value="DUF6594"/>
    <property type="match status" value="1"/>
</dbReference>
<evidence type="ECO:0000313" key="5">
    <source>
        <dbReference type="Proteomes" id="UP000800094"/>
    </source>
</evidence>
<name>A0A6A6IF27_9PLEO</name>
<protein>
    <recommendedName>
        <fullName evidence="3">DUF6594 domain-containing protein</fullName>
    </recommendedName>
</protein>